<proteinExistence type="predicted"/>
<evidence type="ECO:0000313" key="1">
    <source>
        <dbReference type="EMBL" id="CAD9142219.1"/>
    </source>
</evidence>
<reference evidence="1" key="1">
    <citation type="submission" date="2021-01" db="EMBL/GenBank/DDBJ databases">
        <authorList>
            <person name="Corre E."/>
            <person name="Pelletier E."/>
            <person name="Niang G."/>
            <person name="Scheremetjew M."/>
            <person name="Finn R."/>
            <person name="Kale V."/>
            <person name="Holt S."/>
            <person name="Cochrane G."/>
            <person name="Meng A."/>
            <person name="Brown T."/>
            <person name="Cohen L."/>
        </authorList>
    </citation>
    <scope>NUCLEOTIDE SEQUENCE</scope>
    <source>
        <strain evidence="1">OF101</strain>
    </source>
</reference>
<name>A0A7S1W0G2_ALECA</name>
<organism evidence="1">
    <name type="scientific">Alexandrium catenella</name>
    <name type="common">Red tide dinoflagellate</name>
    <name type="synonym">Gonyaulax catenella</name>
    <dbReference type="NCBI Taxonomy" id="2925"/>
    <lineage>
        <taxon>Eukaryota</taxon>
        <taxon>Sar</taxon>
        <taxon>Alveolata</taxon>
        <taxon>Dinophyceae</taxon>
        <taxon>Gonyaulacales</taxon>
        <taxon>Pyrocystaceae</taxon>
        <taxon>Alexandrium</taxon>
    </lineage>
</organism>
<gene>
    <name evidence="1" type="ORF">ACAT0790_LOCUS27533</name>
</gene>
<dbReference type="AlphaFoldDB" id="A0A7S1W0G2"/>
<accession>A0A7S1W0G2</accession>
<dbReference type="EMBL" id="HBGE01045597">
    <property type="protein sequence ID" value="CAD9142219.1"/>
    <property type="molecule type" value="Transcribed_RNA"/>
</dbReference>
<protein>
    <submittedName>
        <fullName evidence="1">Uncharacterized protein</fullName>
    </submittedName>
</protein>
<sequence>MALPDALLPPEESAQPMKRTRLGWLAAAAALSAGALSALALLSAGAEYGRATPHASAAYGVSLRSLNVSRAGGATALGEAALSSACYGYTGGTCHIEGCNPDRHAVCYAGDCVCPGPDMCSGADGRCYHARNVPVASGFTLTNKKYSRQKLMMPTVSVLGQLHTTVMPSFLLSGQDKFNLIRLMGTVEGKANYFLTTQGYPDKVATIRATAGTAFSLFGAYEVALWKEFGIGDLAVQVCSKGDGNIMIGSPGSMRTEWFYIHHASWLVYGTPLSDPGDSAIWSTDPPIHDGVIPVCL</sequence>